<dbReference type="AlphaFoldDB" id="A0A0L8H4L8"/>
<gene>
    <name evidence="2" type="ORF">OCBIM_22022591mg</name>
</gene>
<keyword evidence="1" id="KW-0472">Membrane</keyword>
<evidence type="ECO:0000313" key="2">
    <source>
        <dbReference type="EMBL" id="KOF84127.1"/>
    </source>
</evidence>
<accession>A0A0L8H4L8</accession>
<reference evidence="2" key="1">
    <citation type="submission" date="2015-07" db="EMBL/GenBank/DDBJ databases">
        <title>MeaNS - Measles Nucleotide Surveillance Program.</title>
        <authorList>
            <person name="Tran T."/>
            <person name="Druce J."/>
        </authorList>
    </citation>
    <scope>NUCLEOTIDE SEQUENCE</scope>
    <source>
        <strain evidence="2">UCB-OBI-ISO-001</strain>
        <tissue evidence="2">Gonad</tissue>
    </source>
</reference>
<protein>
    <submittedName>
        <fullName evidence="2">Uncharacterized protein</fullName>
    </submittedName>
</protein>
<dbReference type="EMBL" id="KQ419268">
    <property type="protein sequence ID" value="KOF84127.1"/>
    <property type="molecule type" value="Genomic_DNA"/>
</dbReference>
<feature type="transmembrane region" description="Helical" evidence="1">
    <location>
        <begin position="30"/>
        <end position="48"/>
    </location>
</feature>
<sequence length="81" mass="10104">MSLTNKQFYQQYTNSRRVLFSFHRKYTYNVNYYSTCLCIYSLCQLLLYSRMFSVLFFNFPHHLGTVIISHYHNYHHHYHHQ</sequence>
<organism evidence="2">
    <name type="scientific">Octopus bimaculoides</name>
    <name type="common">California two-spotted octopus</name>
    <dbReference type="NCBI Taxonomy" id="37653"/>
    <lineage>
        <taxon>Eukaryota</taxon>
        <taxon>Metazoa</taxon>
        <taxon>Spiralia</taxon>
        <taxon>Lophotrochozoa</taxon>
        <taxon>Mollusca</taxon>
        <taxon>Cephalopoda</taxon>
        <taxon>Coleoidea</taxon>
        <taxon>Octopodiformes</taxon>
        <taxon>Octopoda</taxon>
        <taxon>Incirrata</taxon>
        <taxon>Octopodidae</taxon>
        <taxon>Octopus</taxon>
    </lineage>
</organism>
<evidence type="ECO:0000256" key="1">
    <source>
        <dbReference type="SAM" id="Phobius"/>
    </source>
</evidence>
<name>A0A0L8H4L8_OCTBM</name>
<proteinExistence type="predicted"/>
<keyword evidence="1" id="KW-1133">Transmembrane helix</keyword>
<keyword evidence="1" id="KW-0812">Transmembrane</keyword>